<organism evidence="2 3">
    <name type="scientific">Dryococelus australis</name>
    <dbReference type="NCBI Taxonomy" id="614101"/>
    <lineage>
        <taxon>Eukaryota</taxon>
        <taxon>Metazoa</taxon>
        <taxon>Ecdysozoa</taxon>
        <taxon>Arthropoda</taxon>
        <taxon>Hexapoda</taxon>
        <taxon>Insecta</taxon>
        <taxon>Pterygota</taxon>
        <taxon>Neoptera</taxon>
        <taxon>Polyneoptera</taxon>
        <taxon>Phasmatodea</taxon>
        <taxon>Verophasmatodea</taxon>
        <taxon>Anareolatae</taxon>
        <taxon>Phasmatidae</taxon>
        <taxon>Eurycanthinae</taxon>
        <taxon>Dryococelus</taxon>
    </lineage>
</organism>
<reference evidence="2 3" key="1">
    <citation type="submission" date="2023-02" db="EMBL/GenBank/DDBJ databases">
        <title>LHISI_Scaffold_Assembly.</title>
        <authorList>
            <person name="Stuart O.P."/>
            <person name="Cleave R."/>
            <person name="Magrath M.J.L."/>
            <person name="Mikheyev A.S."/>
        </authorList>
    </citation>
    <scope>NUCLEOTIDE SEQUENCE [LARGE SCALE GENOMIC DNA]</scope>
    <source>
        <strain evidence="2">Daus_M_001</strain>
        <tissue evidence="2">Leg muscle</tissue>
    </source>
</reference>
<dbReference type="Pfam" id="PF00078">
    <property type="entry name" value="RVT_1"/>
    <property type="match status" value="1"/>
</dbReference>
<dbReference type="Proteomes" id="UP001159363">
    <property type="component" value="Chromosome 3"/>
</dbReference>
<dbReference type="Gene3D" id="3.30.70.270">
    <property type="match status" value="1"/>
</dbReference>
<keyword evidence="3" id="KW-1185">Reference proteome</keyword>
<sequence length="84" mass="9824">MDDFTMSTFPIRKIDDILNIDEQSSKIQKISTHHVTYILHCLSFGIKTAPSEFYRIIDQILRDVPKTMSYFDDIIIHGSTREEC</sequence>
<protein>
    <recommendedName>
        <fullName evidence="1">Reverse transcriptase domain-containing protein</fullName>
    </recommendedName>
</protein>
<gene>
    <name evidence="2" type="ORF">PR048_007464</name>
</gene>
<feature type="domain" description="Reverse transcriptase" evidence="1">
    <location>
        <begin position="14"/>
        <end position="83"/>
    </location>
</feature>
<dbReference type="InterPro" id="IPR000477">
    <property type="entry name" value="RT_dom"/>
</dbReference>
<comment type="caution">
    <text evidence="2">The sequence shown here is derived from an EMBL/GenBank/DDBJ whole genome shotgun (WGS) entry which is preliminary data.</text>
</comment>
<name>A0ABQ9HV79_9NEOP</name>
<dbReference type="InterPro" id="IPR043502">
    <property type="entry name" value="DNA/RNA_pol_sf"/>
</dbReference>
<evidence type="ECO:0000313" key="3">
    <source>
        <dbReference type="Proteomes" id="UP001159363"/>
    </source>
</evidence>
<dbReference type="Gene3D" id="3.10.10.10">
    <property type="entry name" value="HIV Type 1 Reverse Transcriptase, subunit A, domain 1"/>
    <property type="match status" value="1"/>
</dbReference>
<dbReference type="EMBL" id="JARBHB010000003">
    <property type="protein sequence ID" value="KAJ8887979.1"/>
    <property type="molecule type" value="Genomic_DNA"/>
</dbReference>
<evidence type="ECO:0000313" key="2">
    <source>
        <dbReference type="EMBL" id="KAJ8887979.1"/>
    </source>
</evidence>
<accession>A0ABQ9HV79</accession>
<dbReference type="SUPFAM" id="SSF56672">
    <property type="entry name" value="DNA/RNA polymerases"/>
    <property type="match status" value="1"/>
</dbReference>
<dbReference type="InterPro" id="IPR043128">
    <property type="entry name" value="Rev_trsase/Diguanyl_cyclase"/>
</dbReference>
<evidence type="ECO:0000259" key="1">
    <source>
        <dbReference type="Pfam" id="PF00078"/>
    </source>
</evidence>
<proteinExistence type="predicted"/>